<feature type="region of interest" description="Disordered" evidence="1">
    <location>
        <begin position="107"/>
        <end position="128"/>
    </location>
</feature>
<dbReference type="OrthoDB" id="4825351at2759"/>
<accession>A0A8H3WPK8</accession>
<feature type="transmembrane region" description="Helical" evidence="2">
    <location>
        <begin position="48"/>
        <end position="70"/>
    </location>
</feature>
<dbReference type="AlphaFoldDB" id="A0A8H3WPK8"/>
<proteinExistence type="predicted"/>
<dbReference type="EMBL" id="WOWK01000007">
    <property type="protein sequence ID" value="KAF0330440.1"/>
    <property type="molecule type" value="Genomic_DNA"/>
</dbReference>
<protein>
    <submittedName>
        <fullName evidence="3">Uncharacterized protein</fullName>
    </submittedName>
</protein>
<dbReference type="Proteomes" id="UP000434172">
    <property type="component" value="Unassembled WGS sequence"/>
</dbReference>
<name>A0A8H3WPK8_9PEZI</name>
<sequence>MAYEDPDKFISDSTLFFLPGAMILWLLIFMIVTLSYSVNSPPKIMPRAVNLGLVGVASVFMGLWLLGLMVCYCRGTFLKGRSGRDVAPKPPGWGEDMEKRMCELEERTKPPTPLPGQAQRNHQNAQIEQRNERQFILRMFSRFILNNFQHNNSPLDNSGLLDSTKSLHTQYKQNPCNDTSPSDHTLSSKPNNKPIKTVYNAIDQNHGLGGRGSCPRHTPNPAIANQHPGYDVLSSSLIKPASEGPVDRSGSLREPWLADERKTSPDSATRMALTVKPLNINKQPSQREMDIHQCLLLRRLRSGTRSSSNIQHCPEDRAFEELFSNELYQTRKLLS</sequence>
<gene>
    <name evidence="3" type="ORF">GQ607_002319</name>
</gene>
<keyword evidence="4" id="KW-1185">Reference proteome</keyword>
<feature type="compositionally biased region" description="Polar residues" evidence="1">
    <location>
        <begin position="170"/>
        <end position="191"/>
    </location>
</feature>
<feature type="region of interest" description="Disordered" evidence="1">
    <location>
        <begin position="170"/>
        <end position="195"/>
    </location>
</feature>
<organism evidence="3 4">
    <name type="scientific">Colletotrichum asianum</name>
    <dbReference type="NCBI Taxonomy" id="702518"/>
    <lineage>
        <taxon>Eukaryota</taxon>
        <taxon>Fungi</taxon>
        <taxon>Dikarya</taxon>
        <taxon>Ascomycota</taxon>
        <taxon>Pezizomycotina</taxon>
        <taxon>Sordariomycetes</taxon>
        <taxon>Hypocreomycetidae</taxon>
        <taxon>Glomerellales</taxon>
        <taxon>Glomerellaceae</taxon>
        <taxon>Colletotrichum</taxon>
        <taxon>Colletotrichum gloeosporioides species complex</taxon>
    </lineage>
</organism>
<keyword evidence="2" id="KW-0472">Membrane</keyword>
<evidence type="ECO:0000313" key="4">
    <source>
        <dbReference type="Proteomes" id="UP000434172"/>
    </source>
</evidence>
<feature type="compositionally biased region" description="Polar residues" evidence="1">
    <location>
        <begin position="118"/>
        <end position="128"/>
    </location>
</feature>
<evidence type="ECO:0000256" key="2">
    <source>
        <dbReference type="SAM" id="Phobius"/>
    </source>
</evidence>
<feature type="transmembrane region" description="Helical" evidence="2">
    <location>
        <begin position="15"/>
        <end position="36"/>
    </location>
</feature>
<reference evidence="3 4" key="1">
    <citation type="submission" date="2019-12" db="EMBL/GenBank/DDBJ databases">
        <title>A genome sequence resource for the geographically widespread anthracnose pathogen Colletotrichum asianum.</title>
        <authorList>
            <person name="Meng Y."/>
        </authorList>
    </citation>
    <scope>NUCLEOTIDE SEQUENCE [LARGE SCALE GENOMIC DNA]</scope>
    <source>
        <strain evidence="3 4">ICMP 18580</strain>
    </source>
</reference>
<keyword evidence="2" id="KW-0812">Transmembrane</keyword>
<evidence type="ECO:0000313" key="3">
    <source>
        <dbReference type="EMBL" id="KAF0330440.1"/>
    </source>
</evidence>
<evidence type="ECO:0000256" key="1">
    <source>
        <dbReference type="SAM" id="MobiDB-lite"/>
    </source>
</evidence>
<keyword evidence="2" id="KW-1133">Transmembrane helix</keyword>
<comment type="caution">
    <text evidence="3">The sequence shown here is derived from an EMBL/GenBank/DDBJ whole genome shotgun (WGS) entry which is preliminary data.</text>
</comment>